<dbReference type="RefSeq" id="WP_157959398.1">
    <property type="nucleotide sequence ID" value="NZ_LS483254.1"/>
</dbReference>
<dbReference type="EMBL" id="LS483254">
    <property type="protein sequence ID" value="SQD92548.1"/>
    <property type="molecule type" value="Genomic_DNA"/>
</dbReference>
<dbReference type="OrthoDB" id="8109453at2"/>
<dbReference type="InterPro" id="IPR047801">
    <property type="entry name" value="Peptidase_C45"/>
</dbReference>
<dbReference type="Gene3D" id="3.60.60.10">
    <property type="entry name" value="Penicillin V Acylase, Chain A"/>
    <property type="match status" value="1"/>
</dbReference>
<gene>
    <name evidence="2" type="ORF">BARAN1_0524</name>
</gene>
<protein>
    <recommendedName>
        <fullName evidence="1">Peptidase C45 hydrolase domain-containing protein</fullName>
    </recommendedName>
</protein>
<evidence type="ECO:0000313" key="2">
    <source>
        <dbReference type="EMBL" id="SQD92548.1"/>
    </source>
</evidence>
<dbReference type="AlphaFoldDB" id="A0A2X3KVF3"/>
<sequence>MTEECPLLDLAGDPYTIGYGHGRGAKALIATNLALYTRRYRDEIGLGWEEVLRRAGVWFARVAELDPPYAAMVEGVAAGSGFPLLAIAALNARYELFYGEFAATGLATACTSFALLPARTGGRLLLGENWDWFPDVEGLWLRVAWGDLTVIAFTEAGIAGGKIGLNSAGIGLAVNGLLSHRDHWDGEGVPFHVRTWRVLSSPDLERAIAAVADGGAPGSANFLLGDATTGEAVSLERAPNGTARVEPADGILVHANHFLAKDTLDVREPLAEERRSTDLRQRRLTELLVGAAGRGPLSLASVQDSLRDHEGHPDSVCRHESPLFPLDLNYRTSLSVVMDLGAGRIHYTARPPCQSPYRTLGA</sequence>
<evidence type="ECO:0000313" key="3">
    <source>
        <dbReference type="Proteomes" id="UP000249818"/>
    </source>
</evidence>
<dbReference type="PANTHER" id="PTHR34180">
    <property type="entry name" value="PEPTIDASE C45"/>
    <property type="match status" value="1"/>
</dbReference>
<dbReference type="NCBIfam" id="NF040521">
    <property type="entry name" value="C45_proenzyme"/>
    <property type="match status" value="1"/>
</dbReference>
<keyword evidence="3" id="KW-1185">Reference proteome</keyword>
<reference evidence="3" key="1">
    <citation type="submission" date="2018-05" db="EMBL/GenBank/DDBJ databases">
        <authorList>
            <person name="Hao L."/>
        </authorList>
    </citation>
    <scope>NUCLEOTIDE SEQUENCE [LARGE SCALE GENOMIC DNA]</scope>
</reference>
<proteinExistence type="predicted"/>
<dbReference type="InterPro" id="IPR047794">
    <property type="entry name" value="C45_proenzyme-like"/>
</dbReference>
<dbReference type="Gene3D" id="1.10.10.2120">
    <property type="match status" value="1"/>
</dbReference>
<evidence type="ECO:0000259" key="1">
    <source>
        <dbReference type="Pfam" id="PF03417"/>
    </source>
</evidence>
<accession>A0A2X3KVF3</accession>
<name>A0A2X3KVF3_9BACT</name>
<dbReference type="Pfam" id="PF03417">
    <property type="entry name" value="AAT"/>
    <property type="match status" value="1"/>
</dbReference>
<feature type="domain" description="Peptidase C45 hydrolase" evidence="1">
    <location>
        <begin position="121"/>
        <end position="318"/>
    </location>
</feature>
<organism evidence="2 3">
    <name type="scientific">Candidatus Bipolaricaulis anaerobius</name>
    <dbReference type="NCBI Taxonomy" id="2026885"/>
    <lineage>
        <taxon>Bacteria</taxon>
        <taxon>Candidatus Bipolaricaulota</taxon>
        <taxon>Candidatus Bipolaricaulia</taxon>
        <taxon>Candidatus Bipolaricaulales</taxon>
        <taxon>Candidatus Bipolaricaulaceae</taxon>
        <taxon>Candidatus Bipolaricaulis</taxon>
    </lineage>
</organism>
<dbReference type="Proteomes" id="UP000249818">
    <property type="component" value="Chromosome BARAN1"/>
</dbReference>
<dbReference type="InterPro" id="IPR005079">
    <property type="entry name" value="Peptidase_C45_hydrolase"/>
</dbReference>
<dbReference type="PANTHER" id="PTHR34180:SF1">
    <property type="entry name" value="BETA-ALANYL-DOPAMINE_CARCININE HYDROLASE"/>
    <property type="match status" value="1"/>
</dbReference>
<dbReference type="KEGG" id="bana:BARAN1_0524"/>